<reference evidence="2" key="1">
    <citation type="submission" date="2016-10" db="EMBL/GenBank/DDBJ databases">
        <authorList>
            <person name="Varghese N."/>
            <person name="Submissions S."/>
        </authorList>
    </citation>
    <scope>NUCLEOTIDE SEQUENCE [LARGE SCALE GENOMIC DNA]</scope>
    <source>
        <strain evidence="2">DSM 25329</strain>
    </source>
</reference>
<dbReference type="STRING" id="659014.SAMN04487996_105141"/>
<proteinExistence type="predicted"/>
<dbReference type="AlphaFoldDB" id="A0A1G7D8A8"/>
<dbReference type="SUPFAM" id="SSF81301">
    <property type="entry name" value="Nucleotidyltransferase"/>
    <property type="match status" value="1"/>
</dbReference>
<keyword evidence="2" id="KW-1185">Reference proteome</keyword>
<dbReference type="InterPro" id="IPR043519">
    <property type="entry name" value="NT_sf"/>
</dbReference>
<evidence type="ECO:0000313" key="2">
    <source>
        <dbReference type="Proteomes" id="UP000198748"/>
    </source>
</evidence>
<evidence type="ECO:0000313" key="1">
    <source>
        <dbReference type="EMBL" id="SDE47230.1"/>
    </source>
</evidence>
<name>A0A1G7D8A8_9BACT</name>
<dbReference type="Gene3D" id="3.30.460.40">
    <property type="match status" value="1"/>
</dbReference>
<gene>
    <name evidence="1" type="ORF">SAMN04487996_105141</name>
</gene>
<accession>A0A1G7D8A8</accession>
<protein>
    <recommendedName>
        <fullName evidence="3">Nucleotidyl transferase AbiEii toxin, Type IV TA system</fullName>
    </recommendedName>
</protein>
<sequence>MLQFFDKIIGVLSSLNIPYMLSGSVAMSLYVVPRATRDFDFIIHLTPQDVARFTAHFQVGYYCHEESIKEAVRNPGMFNIIDHASGYKADFVVLKNEVYRQTEFDRRKAIDYFGKTIFVVSPEDLLLSKLIWIQSLQSAIQMDDIRNLMQIDELDWHYINDWAGKLNLNTFDLF</sequence>
<dbReference type="RefSeq" id="WP_090148645.1">
    <property type="nucleotide sequence ID" value="NZ_FNAN01000005.1"/>
</dbReference>
<dbReference type="EMBL" id="FNAN01000005">
    <property type="protein sequence ID" value="SDE47230.1"/>
    <property type="molecule type" value="Genomic_DNA"/>
</dbReference>
<dbReference type="Proteomes" id="UP000198748">
    <property type="component" value="Unassembled WGS sequence"/>
</dbReference>
<organism evidence="1 2">
    <name type="scientific">Dyadobacter soli</name>
    <dbReference type="NCBI Taxonomy" id="659014"/>
    <lineage>
        <taxon>Bacteria</taxon>
        <taxon>Pseudomonadati</taxon>
        <taxon>Bacteroidota</taxon>
        <taxon>Cytophagia</taxon>
        <taxon>Cytophagales</taxon>
        <taxon>Spirosomataceae</taxon>
        <taxon>Dyadobacter</taxon>
    </lineage>
</organism>
<dbReference type="OrthoDB" id="791618at2"/>
<evidence type="ECO:0008006" key="3">
    <source>
        <dbReference type="Google" id="ProtNLM"/>
    </source>
</evidence>